<evidence type="ECO:0000313" key="2">
    <source>
        <dbReference type="EMBL" id="KAA1422641.1"/>
    </source>
</evidence>
<accession>A0A5Q6RXC9</accession>
<name>A0A5Q6RXC9_9ACTN</name>
<dbReference type="Proteomes" id="UP000307768">
    <property type="component" value="Unassembled WGS sequence"/>
</dbReference>
<reference evidence="2 3" key="1">
    <citation type="submission" date="2019-09" db="EMBL/GenBank/DDBJ databases">
        <title>Mumia zhuanghuii sp. nov. isolated from the intestinal contents of plateau pika (Ochotona curzoniae) in the Qinghai-Tibet plateau of China.</title>
        <authorList>
            <person name="Tian Z."/>
        </authorList>
    </citation>
    <scope>NUCLEOTIDE SEQUENCE [LARGE SCALE GENOMIC DNA]</scope>
    <source>
        <strain evidence="3">350</strain>
    </source>
</reference>
<gene>
    <name evidence="2" type="ORF">FE697_010650</name>
</gene>
<dbReference type="AlphaFoldDB" id="A0A5Q6RXC9"/>
<dbReference type="Pfam" id="PF11392">
    <property type="entry name" value="AllH"/>
    <property type="match status" value="1"/>
</dbReference>
<comment type="caution">
    <text evidence="2">The sequence shown here is derived from an EMBL/GenBank/DDBJ whole genome shotgun (WGS) entry which is preliminary data.</text>
</comment>
<evidence type="ECO:0000313" key="3">
    <source>
        <dbReference type="Proteomes" id="UP000307768"/>
    </source>
</evidence>
<dbReference type="InterPro" id="IPR021530">
    <property type="entry name" value="AllH-like"/>
</dbReference>
<sequence length="294" mass="30495">MSGSGPDRIHRWQVSPSAHRSERSYAGAMVATITSRADAARSVGPRRDAHPTAATAEVAARLHGPRRTAEIVHRSRHAVYVRDAERCLAVVARDAVAVPCGLLTTWPDLDGVRTVVLGEGQCVVDGRALRVTRYVEACVAVRPDGLTDDLPRTALLSAVATNLPGGTTAYDRLGGDDPRAVDALLGRGPGLTPLGDDVLAGWLVTRYAAGARGGQVADRVLAVASTRTTTVSATLLAHAVRGEAVPELRALVDGLGDAGTDERLSDLLRVGHTSGAGLALGVALAVRRPATVAA</sequence>
<feature type="region of interest" description="Disordered" evidence="1">
    <location>
        <begin position="1"/>
        <end position="25"/>
    </location>
</feature>
<proteinExistence type="predicted"/>
<protein>
    <submittedName>
        <fullName evidence="2">DUF2877 domain-containing protein</fullName>
    </submittedName>
</protein>
<dbReference type="EMBL" id="VDFQ02000003">
    <property type="protein sequence ID" value="KAA1422641.1"/>
    <property type="molecule type" value="Genomic_DNA"/>
</dbReference>
<evidence type="ECO:0000256" key="1">
    <source>
        <dbReference type="SAM" id="MobiDB-lite"/>
    </source>
</evidence>
<organism evidence="2 3">
    <name type="scientific">Mumia zhuanghuii</name>
    <dbReference type="NCBI Taxonomy" id="2585211"/>
    <lineage>
        <taxon>Bacteria</taxon>
        <taxon>Bacillati</taxon>
        <taxon>Actinomycetota</taxon>
        <taxon>Actinomycetes</taxon>
        <taxon>Propionibacteriales</taxon>
        <taxon>Nocardioidaceae</taxon>
        <taxon>Mumia</taxon>
    </lineage>
</organism>
<dbReference type="OrthoDB" id="3830984at2"/>